<protein>
    <submittedName>
        <fullName evidence="2">Z1 domain-containing protein</fullName>
    </submittedName>
</protein>
<organism evidence="2 3">
    <name type="scientific">Succinivibrio faecicola</name>
    <dbReference type="NCBI Taxonomy" id="2820300"/>
    <lineage>
        <taxon>Bacteria</taxon>
        <taxon>Pseudomonadati</taxon>
        <taxon>Pseudomonadota</taxon>
        <taxon>Gammaproteobacteria</taxon>
        <taxon>Aeromonadales</taxon>
        <taxon>Succinivibrionaceae</taxon>
        <taxon>Succinivibrio</taxon>
    </lineage>
</organism>
<accession>A0ABS7DGT5</accession>
<name>A0ABS7DGT5_9GAMM</name>
<evidence type="ECO:0000313" key="2">
    <source>
        <dbReference type="EMBL" id="MBW7570506.1"/>
    </source>
</evidence>
<proteinExistence type="predicted"/>
<feature type="domain" description="Putative endonuclease Z1" evidence="1">
    <location>
        <begin position="421"/>
        <end position="659"/>
    </location>
</feature>
<dbReference type="InterPro" id="IPR027417">
    <property type="entry name" value="P-loop_NTPase"/>
</dbReference>
<dbReference type="Pfam" id="PF10593">
    <property type="entry name" value="Z1"/>
    <property type="match status" value="1"/>
</dbReference>
<evidence type="ECO:0000313" key="3">
    <source>
        <dbReference type="Proteomes" id="UP000731465"/>
    </source>
</evidence>
<dbReference type="InterPro" id="IPR018310">
    <property type="entry name" value="Put_endonuclease_Z1-dom"/>
</dbReference>
<keyword evidence="3" id="KW-1185">Reference proteome</keyword>
<reference evidence="2 3" key="1">
    <citation type="submission" date="2021-03" db="EMBL/GenBank/DDBJ databases">
        <title>Succinivibrio sp. nov. isolated from feces of cow.</title>
        <authorList>
            <person name="Choi J.-Y."/>
        </authorList>
    </citation>
    <scope>NUCLEOTIDE SEQUENCE [LARGE SCALE GENOMIC DNA]</scope>
    <source>
        <strain evidence="2 3">AGMB01872</strain>
    </source>
</reference>
<dbReference type="SUPFAM" id="SSF52540">
    <property type="entry name" value="P-loop containing nucleoside triphosphate hydrolases"/>
    <property type="match status" value="1"/>
</dbReference>
<dbReference type="EMBL" id="JAGFNY010000020">
    <property type="protein sequence ID" value="MBW7570506.1"/>
    <property type="molecule type" value="Genomic_DNA"/>
</dbReference>
<evidence type="ECO:0000259" key="1">
    <source>
        <dbReference type="Pfam" id="PF10593"/>
    </source>
</evidence>
<dbReference type="RefSeq" id="WP_219937729.1">
    <property type="nucleotide sequence ID" value="NZ_JAGFNY010000020.1"/>
</dbReference>
<comment type="caution">
    <text evidence="2">The sequence shown here is derived from an EMBL/GenBank/DDBJ whole genome shotgun (WGS) entry which is preliminary data.</text>
</comment>
<sequence>MINDLTYLPEEQEHLVLSAVKKCKRFVDEENMSVSDAVKKVCSIYESFFDEISFLENILYTEVTQVGNSGKVIASKNIRDKDWWDNYKKGAKLSYWRRYKNYLELKPGWSDTSITDLDSSIDKVMNLLVNPNKKQIDDRIGLVYGDVQAGKTAHYMGLINKAYSAGYKIIIVLTGMHNSLRSQTQTRIDEEVLGYETSNNSFDMQKQNSVGVGLVKSNLEIGGLQSLTNRDENGDISSRATGSYFPPYIIVTKKNAKVLGTIIDNFSKSPFAIPYEDKKVISPEYPALIIDDEADQASINTKDPINSEDPSAINGLIRKLLNIFQCRSYVGYTATPFANIFIPKETNDKEFGEDLFPRDFIVKAPRPSLYIGAKEFFGFGDEYIAYNHMPLLRAITSEEGMSYGHKNKDGGMFYDELPKELLESIMAFYIAVAVRNQRGQINKPNTMLIHVVRFVDQQKIIQNQIKEHLDYLNSQIINNDRQIKREFKNLYETDFKNTNQKMHSDHEAYSKGCTFIEFDNVWSEIKNIIAKPEHRIKIFCINGKSDDALVYKKYEGKPFNVIAIGGDKLSRGLTLEGLSISYFSRVSSTMDTLMQMGRWFGYRNGYIDVCRIYSTEELFEKFRHISYSVANLSQQFEDMDVLQSDPENFGLKVATNPDILISARNKLRTGKEYRSDFSCKLVQTRILDTNPEIIENNYKAVEKLLVSIKNYKLCYDQSNENLPIGLNDKNGKHFYGGVSSSYIIDFFENYHTSKHATRASSRHIAEYIKEMNKYGGLIEWTVCLNGLVVKDKNNEYVSKIANITVQGIERNTNKNLSNCDKDYCDLGAIVSGDDAELDFDKSKLDLAVKIRNELEKDKQILARIVRKELRDFSHGYLILYPIGWAQSNLKTNNGIAPYGFATVFPDRLGKGQLQSYRLNEVAMEELDDEG</sequence>
<dbReference type="Proteomes" id="UP000731465">
    <property type="component" value="Unassembled WGS sequence"/>
</dbReference>
<gene>
    <name evidence="2" type="ORF">J5V48_06325</name>
</gene>